<keyword evidence="2" id="KW-0732">Signal</keyword>
<protein>
    <recommendedName>
        <fullName evidence="5">Secreted protein</fullName>
    </recommendedName>
</protein>
<dbReference type="AlphaFoldDB" id="A0A1H4WCB1"/>
<feature type="region of interest" description="Disordered" evidence="1">
    <location>
        <begin position="119"/>
        <end position="141"/>
    </location>
</feature>
<evidence type="ECO:0008006" key="5">
    <source>
        <dbReference type="Google" id="ProtNLM"/>
    </source>
</evidence>
<evidence type="ECO:0000313" key="4">
    <source>
        <dbReference type="Proteomes" id="UP000182375"/>
    </source>
</evidence>
<organism evidence="3 4">
    <name type="scientific">Streptomyces misionensis</name>
    <dbReference type="NCBI Taxonomy" id="67331"/>
    <lineage>
        <taxon>Bacteria</taxon>
        <taxon>Bacillati</taxon>
        <taxon>Actinomycetota</taxon>
        <taxon>Actinomycetes</taxon>
        <taxon>Kitasatosporales</taxon>
        <taxon>Streptomycetaceae</taxon>
        <taxon>Streptomyces</taxon>
    </lineage>
</organism>
<dbReference type="RefSeq" id="WP_074992395.1">
    <property type="nucleotide sequence ID" value="NZ_FNTD01000004.1"/>
</dbReference>
<sequence>MGSLPLTVCSGLLAVAALGPAAQAAHAAGGGTLAAVPESPAPGTDVTLRVVGCTGRQATAASRAFVSDARLTGAGGTLSGETRVGSSVGPGAYDVKVTCADRVVDGTITVVAKGAAEGAGASAQGQPGGPPATPVAPVDAGGGATARFATVATSGSGPETAQALTGLALASIAAVAVGLRARRGRRPH</sequence>
<feature type="signal peptide" evidence="2">
    <location>
        <begin position="1"/>
        <end position="27"/>
    </location>
</feature>
<dbReference type="STRING" id="67331.SAMN04490357_3230"/>
<evidence type="ECO:0000256" key="2">
    <source>
        <dbReference type="SAM" id="SignalP"/>
    </source>
</evidence>
<proteinExistence type="predicted"/>
<gene>
    <name evidence="3" type="ORF">SAMN04490357_3230</name>
</gene>
<dbReference type="Proteomes" id="UP000182375">
    <property type="component" value="Unassembled WGS sequence"/>
</dbReference>
<name>A0A1H4WCB1_9ACTN</name>
<reference evidence="3 4" key="1">
    <citation type="submission" date="2016-10" db="EMBL/GenBank/DDBJ databases">
        <authorList>
            <person name="de Groot N.N."/>
        </authorList>
    </citation>
    <scope>NUCLEOTIDE SEQUENCE [LARGE SCALE GENOMIC DNA]</scope>
    <source>
        <strain evidence="3 4">DSM 40306</strain>
    </source>
</reference>
<evidence type="ECO:0000313" key="3">
    <source>
        <dbReference type="EMBL" id="SEC91022.1"/>
    </source>
</evidence>
<feature type="chain" id="PRO_5010205444" description="Secreted protein" evidence="2">
    <location>
        <begin position="28"/>
        <end position="188"/>
    </location>
</feature>
<evidence type="ECO:0000256" key="1">
    <source>
        <dbReference type="SAM" id="MobiDB-lite"/>
    </source>
</evidence>
<dbReference type="GeneID" id="95512375"/>
<accession>A0A1H4WCB1</accession>
<dbReference type="EMBL" id="FNTD01000004">
    <property type="protein sequence ID" value="SEC91022.1"/>
    <property type="molecule type" value="Genomic_DNA"/>
</dbReference>